<dbReference type="InterPro" id="IPR051619">
    <property type="entry name" value="TypeII_TA_RNase_PINc/VapC"/>
</dbReference>
<dbReference type="AlphaFoldDB" id="A0A8J7HER8"/>
<evidence type="ECO:0000313" key="4">
    <source>
        <dbReference type="Proteomes" id="UP000599391"/>
    </source>
</evidence>
<feature type="domain" description="PIN" evidence="2">
    <location>
        <begin position="4"/>
        <end position="104"/>
    </location>
</feature>
<dbReference type="InterPro" id="IPR044153">
    <property type="entry name" value="PIN_Pae0151-like"/>
</dbReference>
<evidence type="ECO:0000313" key="3">
    <source>
        <dbReference type="EMBL" id="MBH8553681.1"/>
    </source>
</evidence>
<dbReference type="SUPFAM" id="SSF88723">
    <property type="entry name" value="PIN domain-like"/>
    <property type="match status" value="1"/>
</dbReference>
<evidence type="ECO:0000256" key="1">
    <source>
        <dbReference type="ARBA" id="ARBA00022842"/>
    </source>
</evidence>
<name>A0A8J7HER8_9CYAN</name>
<accession>A0A8J7HER8</accession>
<dbReference type="InterPro" id="IPR002716">
    <property type="entry name" value="PIN_dom"/>
</dbReference>
<protein>
    <submittedName>
        <fullName evidence="3">Type II toxin-antitoxin system VapC family toxin</fullName>
    </submittedName>
</protein>
<dbReference type="Gene3D" id="3.40.50.1010">
    <property type="entry name" value="5'-nuclease"/>
    <property type="match status" value="1"/>
</dbReference>
<reference evidence="3 4" key="1">
    <citation type="journal article" date="2021" name="Int. J. Syst. Evol. Microbiol.">
        <title>Amazonocrinis nigriterrae gen. nov., sp. nov., Atlanticothrix silvestris gen. nov., sp. nov. and Dendronalium phyllosphericum gen. nov., sp. nov., nostocacean cyanobacteria from Brazilian environments.</title>
        <authorList>
            <person name="Alvarenga D.O."/>
            <person name="Andreote A.P.D."/>
            <person name="Branco L.H.Z."/>
            <person name="Delbaje E."/>
            <person name="Cruz R.B."/>
            <person name="Varani A.M."/>
            <person name="Fiore M.F."/>
        </authorList>
    </citation>
    <scope>NUCLEOTIDE SEQUENCE [LARGE SCALE GENOMIC DNA]</scope>
    <source>
        <strain evidence="3 4">CENA357</strain>
    </source>
</reference>
<evidence type="ECO:0000259" key="2">
    <source>
        <dbReference type="Pfam" id="PF01850"/>
    </source>
</evidence>
<dbReference type="RefSeq" id="WP_214439955.1">
    <property type="nucleotide sequence ID" value="NZ_JAECZB010000040.1"/>
</dbReference>
<dbReference type="Proteomes" id="UP000599391">
    <property type="component" value="Unassembled WGS sequence"/>
</dbReference>
<keyword evidence="4" id="KW-1185">Reference proteome</keyword>
<dbReference type="CDD" id="cd09873">
    <property type="entry name" value="PIN_Pae0151-like"/>
    <property type="match status" value="1"/>
</dbReference>
<dbReference type="InterPro" id="IPR029060">
    <property type="entry name" value="PIN-like_dom_sf"/>
</dbReference>
<sequence length="115" mass="13121">MSRYVLDASVAIKWFVPEVHSDAARRLLANNHIFLVPDFFFAEVANVLWKRVRRGEDTADNARQTLADLNAIPVEIYLSQPLMPLALDIALQSDRAVYDSLYLSLFCHSPEVKIF</sequence>
<proteinExistence type="predicted"/>
<keyword evidence="1" id="KW-0460">Magnesium</keyword>
<comment type="caution">
    <text evidence="3">The sequence shown here is derived from an EMBL/GenBank/DDBJ whole genome shotgun (WGS) entry which is preliminary data.</text>
</comment>
<organism evidence="3 4">
    <name type="scientific">Atlanticothrix silvestris CENA357</name>
    <dbReference type="NCBI Taxonomy" id="1725252"/>
    <lineage>
        <taxon>Bacteria</taxon>
        <taxon>Bacillati</taxon>
        <taxon>Cyanobacteriota</taxon>
        <taxon>Cyanophyceae</taxon>
        <taxon>Nostocales</taxon>
        <taxon>Nodulariaceae</taxon>
        <taxon>Atlanticothrix</taxon>
        <taxon>Atlanticothrix silvestris</taxon>
    </lineage>
</organism>
<dbReference type="PANTHER" id="PTHR35901:SF1">
    <property type="entry name" value="EXONUCLEASE VAPC9"/>
    <property type="match status" value="1"/>
</dbReference>
<dbReference type="EMBL" id="JAECZB010000040">
    <property type="protein sequence ID" value="MBH8553681.1"/>
    <property type="molecule type" value="Genomic_DNA"/>
</dbReference>
<gene>
    <name evidence="3" type="ORF">I8751_15140</name>
</gene>
<dbReference type="Pfam" id="PF01850">
    <property type="entry name" value="PIN"/>
    <property type="match status" value="1"/>
</dbReference>
<dbReference type="PANTHER" id="PTHR35901">
    <property type="entry name" value="RIBONUCLEASE VAPC3"/>
    <property type="match status" value="1"/>
</dbReference>